<keyword evidence="4" id="KW-1003">Cell membrane</keyword>
<dbReference type="GO" id="GO:0005304">
    <property type="term" value="F:L-valine transmembrane transporter activity"/>
    <property type="evidence" value="ECO:0007669"/>
    <property type="project" value="TreeGrafter"/>
</dbReference>
<keyword evidence="8 9" id="KW-0472">Membrane</keyword>
<evidence type="ECO:0000256" key="3">
    <source>
        <dbReference type="ARBA" id="ARBA00022448"/>
    </source>
</evidence>
<dbReference type="AlphaFoldDB" id="A0A4Y1Z6N6"/>
<feature type="transmembrane region" description="Helical" evidence="9">
    <location>
        <begin position="316"/>
        <end position="337"/>
    </location>
</feature>
<dbReference type="Pfam" id="PF05525">
    <property type="entry name" value="Branch_AA_trans"/>
    <property type="match status" value="1"/>
</dbReference>
<accession>A0A4Y1Z6N6</accession>
<evidence type="ECO:0000256" key="2">
    <source>
        <dbReference type="ARBA" id="ARBA00008540"/>
    </source>
</evidence>
<feature type="transmembrane region" description="Helical" evidence="9">
    <location>
        <begin position="78"/>
        <end position="100"/>
    </location>
</feature>
<dbReference type="GO" id="GO:0015188">
    <property type="term" value="F:L-isoleucine transmembrane transporter activity"/>
    <property type="evidence" value="ECO:0007669"/>
    <property type="project" value="TreeGrafter"/>
</dbReference>
<feature type="transmembrane region" description="Helical" evidence="9">
    <location>
        <begin position="420"/>
        <end position="443"/>
    </location>
</feature>
<dbReference type="GO" id="GO:0015818">
    <property type="term" value="P:isoleucine transport"/>
    <property type="evidence" value="ECO:0007669"/>
    <property type="project" value="TreeGrafter"/>
</dbReference>
<dbReference type="PANTHER" id="PTHR30588">
    <property type="entry name" value="BRANCHED-CHAIN AMINO ACID TRANSPORT SYSTEM 2 CARRIER PROTEIN"/>
    <property type="match status" value="1"/>
</dbReference>
<sequence>MSISKVTKTYLMVGIMLFGMFFGAGNLIFPIQLGQLAGEHYWLALAGFLTTAIGMPFIGILAVGLSGTDGVKDIASRVHPIFGIIFSICLYFNHWAAFALPRTATVPFAVGIQPYVGSSSLILALGLFSFLFFACVCYFSLNPAKAMDYIGKYLTPIFLLVLFLLILVALIHPMGGFGNAQGAYASQPFTTGFKEGYNTMDALASLAFGIVVINAIKLRGVTGTKQIAKVTLKSGLVAMILMMVIYGCITFIGGTSVAQVGLLENGGLVFGAVSHHYFGTFGGLLLATIIILACMKTSIGLVTSSSTFFHELMPQISYKKFVVAISCISFIVSNVGLTNIVKLAVPVLMVVYPVAIVLILLTLFANRFHNSSTVYFSAVLLTLTISLIDGYNTLITMVPWTQNMFLDRVARFYVQVLPLYSLGLGWLVPATIGSLIGLAVYYFQPNKA</sequence>
<organism evidence="10 11">
    <name type="scientific">Sporolactobacillus inulinus</name>
    <dbReference type="NCBI Taxonomy" id="2078"/>
    <lineage>
        <taxon>Bacteria</taxon>
        <taxon>Bacillati</taxon>
        <taxon>Bacillota</taxon>
        <taxon>Bacilli</taxon>
        <taxon>Bacillales</taxon>
        <taxon>Sporolactobacillaceae</taxon>
        <taxon>Sporolactobacillus</taxon>
    </lineage>
</organism>
<feature type="transmembrane region" description="Helical" evidence="9">
    <location>
        <begin position="120"/>
        <end position="141"/>
    </location>
</feature>
<keyword evidence="7 9" id="KW-1133">Transmembrane helix</keyword>
<dbReference type="InterPro" id="IPR004685">
    <property type="entry name" value="Brnchd-chn_aa_trnsp_Livcs"/>
</dbReference>
<feature type="transmembrane region" description="Helical" evidence="9">
    <location>
        <begin position="9"/>
        <end position="29"/>
    </location>
</feature>
<proteinExistence type="inferred from homology"/>
<name>A0A4Y1Z6N6_9BACL</name>
<evidence type="ECO:0000313" key="11">
    <source>
        <dbReference type="Proteomes" id="UP000319716"/>
    </source>
</evidence>
<evidence type="ECO:0000256" key="6">
    <source>
        <dbReference type="ARBA" id="ARBA00022970"/>
    </source>
</evidence>
<reference evidence="10 11" key="1">
    <citation type="submission" date="2017-11" db="EMBL/GenBank/DDBJ databases">
        <title>Draft Genome Sequence of Sporolactobacillus inulinus NBRC 111894 Isolated from Koso, a Japanese Sugar-Vegetable Fermented Beverage.</title>
        <authorList>
            <person name="Chiou T.Y."/>
            <person name="Oshima K."/>
            <person name="Suda W."/>
            <person name="Hattori M."/>
            <person name="Takahashi T."/>
        </authorList>
    </citation>
    <scope>NUCLEOTIDE SEQUENCE [LARGE SCALE GENOMIC DNA]</scope>
    <source>
        <strain evidence="10 11">NBRC111894</strain>
    </source>
</reference>
<evidence type="ECO:0000256" key="9">
    <source>
        <dbReference type="RuleBase" id="RU362122"/>
    </source>
</evidence>
<dbReference type="GO" id="GO:0015820">
    <property type="term" value="P:L-leucine transport"/>
    <property type="evidence" value="ECO:0007669"/>
    <property type="project" value="TreeGrafter"/>
</dbReference>
<feature type="transmembrane region" description="Helical" evidence="9">
    <location>
        <begin position="41"/>
        <end position="66"/>
    </location>
</feature>
<dbReference type="PANTHER" id="PTHR30588:SF0">
    <property type="entry name" value="BRANCHED-CHAIN AMINO ACID PERMEASE BRNQ"/>
    <property type="match status" value="1"/>
</dbReference>
<gene>
    <name evidence="10" type="ORF">NBRC111894_234</name>
</gene>
<dbReference type="GO" id="GO:0015190">
    <property type="term" value="F:L-leucine transmembrane transporter activity"/>
    <property type="evidence" value="ECO:0007669"/>
    <property type="project" value="TreeGrafter"/>
</dbReference>
<keyword evidence="5 9" id="KW-0812">Transmembrane</keyword>
<feature type="transmembrane region" description="Helical" evidence="9">
    <location>
        <begin position="376"/>
        <end position="400"/>
    </location>
</feature>
<dbReference type="NCBIfam" id="TIGR00796">
    <property type="entry name" value="livcs"/>
    <property type="match status" value="1"/>
</dbReference>
<keyword evidence="3 9" id="KW-0813">Transport</keyword>
<dbReference type="EMBL" id="BEXB01000001">
    <property type="protein sequence ID" value="GAY74680.1"/>
    <property type="molecule type" value="Genomic_DNA"/>
</dbReference>
<evidence type="ECO:0000256" key="7">
    <source>
        <dbReference type="ARBA" id="ARBA00022989"/>
    </source>
</evidence>
<comment type="caution">
    <text evidence="10">The sequence shown here is derived from an EMBL/GenBank/DDBJ whole genome shotgun (WGS) entry which is preliminary data.</text>
</comment>
<feature type="transmembrane region" description="Helical" evidence="9">
    <location>
        <begin position="277"/>
        <end position="295"/>
    </location>
</feature>
<dbReference type="RefSeq" id="WP_262391954.1">
    <property type="nucleotide sequence ID" value="NZ_BEXB01000001.1"/>
</dbReference>
<evidence type="ECO:0000256" key="4">
    <source>
        <dbReference type="ARBA" id="ARBA00022475"/>
    </source>
</evidence>
<evidence type="ECO:0000313" key="10">
    <source>
        <dbReference type="EMBL" id="GAY74680.1"/>
    </source>
</evidence>
<feature type="transmembrane region" description="Helical" evidence="9">
    <location>
        <begin position="197"/>
        <end position="216"/>
    </location>
</feature>
<comment type="subcellular location">
    <subcellularLocation>
        <location evidence="1 9">Cell membrane</location>
        <topology evidence="1 9">Multi-pass membrane protein</topology>
    </subcellularLocation>
</comment>
<protein>
    <recommendedName>
        <fullName evidence="9">Branched-chain amino acid transport system carrier protein</fullName>
    </recommendedName>
</protein>
<evidence type="ECO:0000256" key="5">
    <source>
        <dbReference type="ARBA" id="ARBA00022692"/>
    </source>
</evidence>
<dbReference type="Proteomes" id="UP000319716">
    <property type="component" value="Unassembled WGS sequence"/>
</dbReference>
<feature type="transmembrane region" description="Helical" evidence="9">
    <location>
        <begin position="153"/>
        <end position="177"/>
    </location>
</feature>
<evidence type="ECO:0000256" key="8">
    <source>
        <dbReference type="ARBA" id="ARBA00023136"/>
    </source>
</evidence>
<feature type="transmembrane region" description="Helical" evidence="9">
    <location>
        <begin position="343"/>
        <end position="364"/>
    </location>
</feature>
<feature type="transmembrane region" description="Helical" evidence="9">
    <location>
        <begin position="236"/>
        <end position="257"/>
    </location>
</feature>
<keyword evidence="6 9" id="KW-0029">Amino-acid transport</keyword>
<evidence type="ECO:0000256" key="1">
    <source>
        <dbReference type="ARBA" id="ARBA00004651"/>
    </source>
</evidence>
<comment type="function">
    <text evidence="9">Component of the transport system for branched-chain amino acids.</text>
</comment>
<comment type="similarity">
    <text evidence="2 9">Belongs to the branched chain amino acid transporter family.</text>
</comment>
<dbReference type="GO" id="GO:0005886">
    <property type="term" value="C:plasma membrane"/>
    <property type="evidence" value="ECO:0007669"/>
    <property type="project" value="UniProtKB-SubCell"/>
</dbReference>